<dbReference type="AlphaFoldDB" id="A9FCA3"/>
<evidence type="ECO:0000313" key="1">
    <source>
        <dbReference type="EMBL" id="CAN91642.1"/>
    </source>
</evidence>
<dbReference type="EMBL" id="AM746676">
    <property type="protein sequence ID" value="CAN91642.1"/>
    <property type="molecule type" value="Genomic_DNA"/>
</dbReference>
<dbReference type="STRING" id="448385.sce1484"/>
<dbReference type="Gene3D" id="2.120.10.30">
    <property type="entry name" value="TolB, C-terminal domain"/>
    <property type="match status" value="1"/>
</dbReference>
<sequence>MRRPARVAGDGARSSVFDEGRQILLRSSREGGGDLFWARRPSTDAAFEEAESLDEPLNLPAERDTDPHLSPDGAVLFFASTRSGVADIYEARRVAR</sequence>
<dbReference type="InterPro" id="IPR011042">
    <property type="entry name" value="6-blade_b-propeller_TolB-like"/>
</dbReference>
<reference evidence="1 2" key="1">
    <citation type="journal article" date="2007" name="Nat. Biotechnol.">
        <title>Complete genome sequence of the myxobacterium Sorangium cellulosum.</title>
        <authorList>
            <person name="Schneiker S."/>
            <person name="Perlova O."/>
            <person name="Kaiser O."/>
            <person name="Gerth K."/>
            <person name="Alici A."/>
            <person name="Altmeyer M.O."/>
            <person name="Bartels D."/>
            <person name="Bekel T."/>
            <person name="Beyer S."/>
            <person name="Bode E."/>
            <person name="Bode H.B."/>
            <person name="Bolten C.J."/>
            <person name="Choudhuri J.V."/>
            <person name="Doss S."/>
            <person name="Elnakady Y.A."/>
            <person name="Frank B."/>
            <person name="Gaigalat L."/>
            <person name="Goesmann A."/>
            <person name="Groeger C."/>
            <person name="Gross F."/>
            <person name="Jelsbak L."/>
            <person name="Jelsbak L."/>
            <person name="Kalinowski J."/>
            <person name="Kegler C."/>
            <person name="Knauber T."/>
            <person name="Konietzny S."/>
            <person name="Kopp M."/>
            <person name="Krause L."/>
            <person name="Krug D."/>
            <person name="Linke B."/>
            <person name="Mahmud T."/>
            <person name="Martinez-Arias R."/>
            <person name="McHardy A.C."/>
            <person name="Merai M."/>
            <person name="Meyer F."/>
            <person name="Mormann S."/>
            <person name="Munoz-Dorado J."/>
            <person name="Perez J."/>
            <person name="Pradella S."/>
            <person name="Rachid S."/>
            <person name="Raddatz G."/>
            <person name="Rosenau F."/>
            <person name="Rueckert C."/>
            <person name="Sasse F."/>
            <person name="Scharfe M."/>
            <person name="Schuster S.C."/>
            <person name="Suen G."/>
            <person name="Treuner-Lange A."/>
            <person name="Velicer G.J."/>
            <person name="Vorholter F.-J."/>
            <person name="Weissman K.J."/>
            <person name="Welch R.D."/>
            <person name="Wenzel S.C."/>
            <person name="Whitworth D.E."/>
            <person name="Wilhelm S."/>
            <person name="Wittmann C."/>
            <person name="Bloecker H."/>
            <person name="Puehler A."/>
            <person name="Mueller R."/>
        </authorList>
    </citation>
    <scope>NUCLEOTIDE SEQUENCE [LARGE SCALE GENOMIC DNA]</scope>
    <source>
        <strain evidence="2">So ce56</strain>
    </source>
</reference>
<dbReference type="RefSeq" id="WP_012234119.1">
    <property type="nucleotide sequence ID" value="NC_010162.1"/>
</dbReference>
<gene>
    <name evidence="1" type="ordered locus">sce1484</name>
</gene>
<dbReference type="Pfam" id="PF07676">
    <property type="entry name" value="PD40"/>
    <property type="match status" value="1"/>
</dbReference>
<evidence type="ECO:0000313" key="2">
    <source>
        <dbReference type="Proteomes" id="UP000002139"/>
    </source>
</evidence>
<dbReference type="HOGENOM" id="CLU_2358213_0_0_7"/>
<protein>
    <submittedName>
        <fullName evidence="1">Uncharacterized protein</fullName>
    </submittedName>
</protein>
<keyword evidence="2" id="KW-1185">Reference proteome</keyword>
<proteinExistence type="predicted"/>
<dbReference type="KEGG" id="scl:sce1484"/>
<dbReference type="Proteomes" id="UP000002139">
    <property type="component" value="Chromosome"/>
</dbReference>
<name>A9FCA3_SORC5</name>
<dbReference type="eggNOG" id="COG0823">
    <property type="taxonomic scope" value="Bacteria"/>
</dbReference>
<accession>A9FCA3</accession>
<dbReference type="InterPro" id="IPR011659">
    <property type="entry name" value="WD40"/>
</dbReference>
<organism evidence="1 2">
    <name type="scientific">Sorangium cellulosum (strain So ce56)</name>
    <name type="common">Polyangium cellulosum (strain So ce56)</name>
    <dbReference type="NCBI Taxonomy" id="448385"/>
    <lineage>
        <taxon>Bacteria</taxon>
        <taxon>Pseudomonadati</taxon>
        <taxon>Myxococcota</taxon>
        <taxon>Polyangia</taxon>
        <taxon>Polyangiales</taxon>
        <taxon>Polyangiaceae</taxon>
        <taxon>Sorangium</taxon>
    </lineage>
</organism>